<dbReference type="EMBL" id="JAGTTN010000001">
    <property type="protein sequence ID" value="MCC2031433.1"/>
    <property type="molecule type" value="Genomic_DNA"/>
</dbReference>
<dbReference type="InterPro" id="IPR002639">
    <property type="entry name" value="UreF"/>
</dbReference>
<gene>
    <name evidence="3" type="ORF">KEC57_04465</name>
</gene>
<organism evidence="3 4">
    <name type="scientific">Microbacterium allomyrinae</name>
    <dbReference type="NCBI Taxonomy" id="2830666"/>
    <lineage>
        <taxon>Bacteria</taxon>
        <taxon>Bacillati</taxon>
        <taxon>Actinomycetota</taxon>
        <taxon>Actinomycetes</taxon>
        <taxon>Micrococcales</taxon>
        <taxon>Microbacteriaceae</taxon>
        <taxon>Microbacterium</taxon>
    </lineage>
</organism>
<dbReference type="RefSeq" id="WP_229383314.1">
    <property type="nucleotide sequence ID" value="NZ_JAGTTN010000001.1"/>
</dbReference>
<keyword evidence="2" id="KW-0143">Chaperone</keyword>
<sequence length="224" mass="22922">MDSLAHTVTLLLADARLPSGGHAFSAGVEPALQGGLARADVGAFLRARARTTTLVDAATAVVARRAGLSGESYAPVERAWAARTPSRAARTASTDLGRGLLRLAQRLWPQSPAIVALTAGGATTPPRPIVLGAVAAHTGLDPEALIRVAVYDDIAGGVAALLKLEPGDPVDGVRLVLDACAAVDPLISQLAALDSPEAIPASSAPQAEAWTEAHATTNRRLFRA</sequence>
<evidence type="ECO:0000313" key="3">
    <source>
        <dbReference type="EMBL" id="MCC2031433.1"/>
    </source>
</evidence>
<keyword evidence="4" id="KW-1185">Reference proteome</keyword>
<accession>A0A9X1LTL3</accession>
<proteinExistence type="predicted"/>
<dbReference type="AlphaFoldDB" id="A0A9X1LTL3"/>
<dbReference type="GO" id="GO:0016151">
    <property type="term" value="F:nickel cation binding"/>
    <property type="evidence" value="ECO:0007669"/>
    <property type="project" value="InterPro"/>
</dbReference>
<dbReference type="Proteomes" id="UP001139354">
    <property type="component" value="Unassembled WGS sequence"/>
</dbReference>
<name>A0A9X1LTL3_9MICO</name>
<keyword evidence="1" id="KW-0996">Nickel insertion</keyword>
<dbReference type="PANTHER" id="PTHR33620:SF1">
    <property type="entry name" value="UREASE ACCESSORY PROTEIN F"/>
    <property type="match status" value="1"/>
</dbReference>
<evidence type="ECO:0000256" key="2">
    <source>
        <dbReference type="ARBA" id="ARBA00023186"/>
    </source>
</evidence>
<dbReference type="Gene3D" id="1.10.4190.10">
    <property type="entry name" value="Urease accessory protein UreF"/>
    <property type="match status" value="1"/>
</dbReference>
<dbReference type="Pfam" id="PF01730">
    <property type="entry name" value="UreF"/>
    <property type="match status" value="1"/>
</dbReference>
<dbReference type="PANTHER" id="PTHR33620">
    <property type="entry name" value="UREASE ACCESSORY PROTEIN F"/>
    <property type="match status" value="1"/>
</dbReference>
<evidence type="ECO:0000313" key="4">
    <source>
        <dbReference type="Proteomes" id="UP001139354"/>
    </source>
</evidence>
<protein>
    <submittedName>
        <fullName evidence="3">Urease accessory protein</fullName>
    </submittedName>
</protein>
<dbReference type="InterPro" id="IPR038277">
    <property type="entry name" value="UreF_sf"/>
</dbReference>
<evidence type="ECO:0000256" key="1">
    <source>
        <dbReference type="ARBA" id="ARBA00022988"/>
    </source>
</evidence>
<comment type="caution">
    <text evidence="3">The sequence shown here is derived from an EMBL/GenBank/DDBJ whole genome shotgun (WGS) entry which is preliminary data.</text>
</comment>
<reference evidence="3" key="1">
    <citation type="submission" date="2021-04" db="EMBL/GenBank/DDBJ databases">
        <title>Microbacterium tenobrionis sp. nov. and Microbacterium allomyrinae sp. nov., isolated from larvae of Tenobrio molitor and Allomyrina dichotoma, respectively.</title>
        <authorList>
            <person name="Lee S.D."/>
        </authorList>
    </citation>
    <scope>NUCLEOTIDE SEQUENCE</scope>
    <source>
        <strain evidence="3">BWT-G7</strain>
    </source>
</reference>